<dbReference type="GO" id="GO:0016887">
    <property type="term" value="F:ATP hydrolysis activity"/>
    <property type="evidence" value="ECO:0007669"/>
    <property type="project" value="InterPro"/>
</dbReference>
<dbReference type="InterPro" id="IPR005654">
    <property type="entry name" value="ATPase_AFG1-like"/>
</dbReference>
<dbReference type="PANTHER" id="PTHR12169:SF2">
    <property type="entry name" value="AFG1P"/>
    <property type="match status" value="1"/>
</dbReference>
<dbReference type="PANTHER" id="PTHR12169">
    <property type="entry name" value="ATPASE N2B"/>
    <property type="match status" value="1"/>
</dbReference>
<organism evidence="5 6">
    <name type="scientific">Saccharomycopsis crataegensis</name>
    <dbReference type="NCBI Taxonomy" id="43959"/>
    <lineage>
        <taxon>Eukaryota</taxon>
        <taxon>Fungi</taxon>
        <taxon>Dikarya</taxon>
        <taxon>Ascomycota</taxon>
        <taxon>Saccharomycotina</taxon>
        <taxon>Saccharomycetes</taxon>
        <taxon>Saccharomycopsidaceae</taxon>
        <taxon>Saccharomycopsis</taxon>
    </lineage>
</organism>
<evidence type="ECO:0000256" key="3">
    <source>
        <dbReference type="ARBA" id="ARBA00022840"/>
    </source>
</evidence>
<evidence type="ECO:0000256" key="4">
    <source>
        <dbReference type="SAM" id="MobiDB-lite"/>
    </source>
</evidence>
<feature type="compositionally biased region" description="Basic and acidic residues" evidence="4">
    <location>
        <begin position="542"/>
        <end position="561"/>
    </location>
</feature>
<comment type="similarity">
    <text evidence="1">Belongs to the AFG1 ATPase family.</text>
</comment>
<dbReference type="AlphaFoldDB" id="A0AAV5QS76"/>
<dbReference type="GO" id="GO:0005739">
    <property type="term" value="C:mitochondrion"/>
    <property type="evidence" value="ECO:0007669"/>
    <property type="project" value="TreeGrafter"/>
</dbReference>
<dbReference type="FunFam" id="3.40.50.300:FF:002222">
    <property type="entry name" value="AFG1-family ATPase, variant"/>
    <property type="match status" value="1"/>
</dbReference>
<dbReference type="NCBIfam" id="NF040713">
    <property type="entry name" value="ZapE"/>
    <property type="match status" value="1"/>
</dbReference>
<sequence length="604" mass="70310">MAPLLRVASAIVLTTQTILKNNRTTICSRRNSGLTITDPLVIYQNYVSQGILKSDVAQLRAAKEFQSLYYRLKDYTPPKKAEIELRILIRDIETRSNGNRYIEGFTPTWWKDRQSRSASKKLVKVLSSEEELENLPIPKGFLLNGEVGCGKSMLMDMFADSLPYASKGRWHYHNFMLWVYDQISIIQKRRNSSNKYTNHSILGFENEVILFEIASNMVNKNTVLILDEFALPDIAAAKIIKLLFTYFFKLGGILVATSNRLPEDLYAKDFRKREFRSFLAVLQMRCNSLDMNSDNDYRKILSVESQDIITPRIVIKKQNDDHENHWQESILSVIRQDNDGAKDYVKVYGREVMVPWHHEGVVKFDFDYICRGLFGPADYISLACKYHTFIIDNVPVFQDSMKSEARRFITLLDALYESKCQLVLRIEVPLDRLFFPKDQGLEGSNIKQVQEEEMYSKTQLDLISPYRPNVSNYDDGDLKFKDQLAVKNKEDINFTNTKRFTGEDEKFAYKRAVSRIEEMTKSESWRTMKKWTPLSEDLRTWEDSSRKDGSRIHQDDKEKRSLINRRQQNAPNINDAHFWSIGLWGEGKRLTDAFAKKWIRGAGE</sequence>
<dbReference type="Gene3D" id="3.40.50.300">
    <property type="entry name" value="P-loop containing nucleotide triphosphate hydrolases"/>
    <property type="match status" value="1"/>
</dbReference>
<evidence type="ECO:0000256" key="2">
    <source>
        <dbReference type="ARBA" id="ARBA00022741"/>
    </source>
</evidence>
<accession>A0AAV5QS76</accession>
<evidence type="ECO:0000256" key="1">
    <source>
        <dbReference type="ARBA" id="ARBA00010322"/>
    </source>
</evidence>
<name>A0AAV5QS76_9ASCO</name>
<comment type="caution">
    <text evidence="5">The sequence shown here is derived from an EMBL/GenBank/DDBJ whole genome shotgun (WGS) entry which is preliminary data.</text>
</comment>
<gene>
    <name evidence="5" type="ORF">DASC09_049090</name>
</gene>
<keyword evidence="2" id="KW-0547">Nucleotide-binding</keyword>
<dbReference type="GO" id="GO:0005524">
    <property type="term" value="F:ATP binding"/>
    <property type="evidence" value="ECO:0007669"/>
    <property type="project" value="UniProtKB-KW"/>
</dbReference>
<evidence type="ECO:0000313" key="5">
    <source>
        <dbReference type="EMBL" id="GMM37584.1"/>
    </source>
</evidence>
<dbReference type="InterPro" id="IPR027417">
    <property type="entry name" value="P-loop_NTPase"/>
</dbReference>
<dbReference type="SUPFAM" id="SSF52540">
    <property type="entry name" value="P-loop containing nucleoside triphosphate hydrolases"/>
    <property type="match status" value="1"/>
</dbReference>
<evidence type="ECO:0000313" key="6">
    <source>
        <dbReference type="Proteomes" id="UP001360560"/>
    </source>
</evidence>
<dbReference type="RefSeq" id="XP_064854580.1">
    <property type="nucleotide sequence ID" value="XM_064998508.1"/>
</dbReference>
<feature type="region of interest" description="Disordered" evidence="4">
    <location>
        <begin position="542"/>
        <end position="568"/>
    </location>
</feature>
<dbReference type="Pfam" id="PF03969">
    <property type="entry name" value="AFG1_ATPase"/>
    <property type="match status" value="1"/>
</dbReference>
<dbReference type="GeneID" id="90075559"/>
<proteinExistence type="inferred from homology"/>
<protein>
    <submittedName>
        <fullName evidence="5">Uncharacterized protein</fullName>
    </submittedName>
</protein>
<dbReference type="Proteomes" id="UP001360560">
    <property type="component" value="Unassembled WGS sequence"/>
</dbReference>
<keyword evidence="3" id="KW-0067">ATP-binding</keyword>
<dbReference type="EMBL" id="BTFZ01000012">
    <property type="protein sequence ID" value="GMM37584.1"/>
    <property type="molecule type" value="Genomic_DNA"/>
</dbReference>
<reference evidence="5 6" key="1">
    <citation type="journal article" date="2023" name="Elife">
        <title>Identification of key yeast species and microbe-microbe interactions impacting larval growth of Drosophila in the wild.</title>
        <authorList>
            <person name="Mure A."/>
            <person name="Sugiura Y."/>
            <person name="Maeda R."/>
            <person name="Honda K."/>
            <person name="Sakurai N."/>
            <person name="Takahashi Y."/>
            <person name="Watada M."/>
            <person name="Katoh T."/>
            <person name="Gotoh A."/>
            <person name="Gotoh Y."/>
            <person name="Taniguchi I."/>
            <person name="Nakamura K."/>
            <person name="Hayashi T."/>
            <person name="Katayama T."/>
            <person name="Uemura T."/>
            <person name="Hattori Y."/>
        </authorList>
    </citation>
    <scope>NUCLEOTIDE SEQUENCE [LARGE SCALE GENOMIC DNA]</scope>
    <source>
        <strain evidence="5 6">SC-9</strain>
    </source>
</reference>
<keyword evidence="6" id="KW-1185">Reference proteome</keyword>